<feature type="compositionally biased region" description="Low complexity" evidence="1">
    <location>
        <begin position="571"/>
        <end position="583"/>
    </location>
</feature>
<dbReference type="OrthoDB" id="10257415at2759"/>
<dbReference type="EMBL" id="OV725080">
    <property type="protein sequence ID" value="CAH1399629.1"/>
    <property type="molecule type" value="Genomic_DNA"/>
</dbReference>
<feature type="compositionally biased region" description="Basic and acidic residues" evidence="1">
    <location>
        <begin position="708"/>
        <end position="718"/>
    </location>
</feature>
<accession>A0A9P0HCR8</accession>
<dbReference type="Pfam" id="PF11957">
    <property type="entry name" value="efThoc1"/>
    <property type="match status" value="1"/>
</dbReference>
<evidence type="ECO:0000313" key="2">
    <source>
        <dbReference type="EMBL" id="CAH1399629.1"/>
    </source>
</evidence>
<evidence type="ECO:0008006" key="4">
    <source>
        <dbReference type="Google" id="ProtNLM"/>
    </source>
</evidence>
<feature type="compositionally biased region" description="Basic and acidic residues" evidence="1">
    <location>
        <begin position="642"/>
        <end position="660"/>
    </location>
</feature>
<feature type="compositionally biased region" description="Basic and acidic residues" evidence="1">
    <location>
        <begin position="679"/>
        <end position="696"/>
    </location>
</feature>
<evidence type="ECO:0000256" key="1">
    <source>
        <dbReference type="SAM" id="MobiDB-lite"/>
    </source>
</evidence>
<reference evidence="2" key="1">
    <citation type="submission" date="2022-01" db="EMBL/GenBank/DDBJ databases">
        <authorList>
            <person name="King R."/>
        </authorList>
    </citation>
    <scope>NUCLEOTIDE SEQUENCE</scope>
</reference>
<dbReference type="PANTHER" id="PTHR13265:SF0">
    <property type="entry name" value="HPR1"/>
    <property type="match status" value="1"/>
</dbReference>
<dbReference type="Proteomes" id="UP001152798">
    <property type="component" value="Chromosome 4"/>
</dbReference>
<evidence type="ECO:0000313" key="3">
    <source>
        <dbReference type="Proteomes" id="UP001152798"/>
    </source>
</evidence>
<dbReference type="AlphaFoldDB" id="A0A9P0HCR8"/>
<feature type="compositionally biased region" description="Basic and acidic residues" evidence="1">
    <location>
        <begin position="727"/>
        <end position="783"/>
    </location>
</feature>
<feature type="compositionally biased region" description="Polar residues" evidence="1">
    <location>
        <begin position="661"/>
        <end position="678"/>
    </location>
</feature>
<dbReference type="InterPro" id="IPR021861">
    <property type="entry name" value="THO_THOC1"/>
</dbReference>
<feature type="compositionally biased region" description="Basic and acidic residues" evidence="1">
    <location>
        <begin position="796"/>
        <end position="808"/>
    </location>
</feature>
<protein>
    <recommendedName>
        <fullName evidence="4">THO complex subunit 1</fullName>
    </recommendedName>
</protein>
<name>A0A9P0HCR8_NEZVI</name>
<dbReference type="GO" id="GO:0000445">
    <property type="term" value="C:THO complex part of transcription export complex"/>
    <property type="evidence" value="ECO:0007669"/>
    <property type="project" value="TreeGrafter"/>
</dbReference>
<dbReference type="PANTHER" id="PTHR13265">
    <property type="entry name" value="THO COMPLEX SUBUNIT 1"/>
    <property type="match status" value="1"/>
</dbReference>
<feature type="region of interest" description="Disordered" evidence="1">
    <location>
        <begin position="562"/>
        <end position="588"/>
    </location>
</feature>
<organism evidence="2 3">
    <name type="scientific">Nezara viridula</name>
    <name type="common">Southern green stink bug</name>
    <name type="synonym">Cimex viridulus</name>
    <dbReference type="NCBI Taxonomy" id="85310"/>
    <lineage>
        <taxon>Eukaryota</taxon>
        <taxon>Metazoa</taxon>
        <taxon>Ecdysozoa</taxon>
        <taxon>Arthropoda</taxon>
        <taxon>Hexapoda</taxon>
        <taxon>Insecta</taxon>
        <taxon>Pterygota</taxon>
        <taxon>Neoptera</taxon>
        <taxon>Paraneoptera</taxon>
        <taxon>Hemiptera</taxon>
        <taxon>Heteroptera</taxon>
        <taxon>Panheteroptera</taxon>
        <taxon>Pentatomomorpha</taxon>
        <taxon>Pentatomoidea</taxon>
        <taxon>Pentatomidae</taxon>
        <taxon>Pentatominae</taxon>
        <taxon>Nezara</taxon>
    </lineage>
</organism>
<feature type="compositionally biased region" description="Polar residues" evidence="1">
    <location>
        <begin position="627"/>
        <end position="636"/>
    </location>
</feature>
<keyword evidence="3" id="KW-1185">Reference proteome</keyword>
<dbReference type="GO" id="GO:0006406">
    <property type="term" value="P:mRNA export from nucleus"/>
    <property type="evidence" value="ECO:0007669"/>
    <property type="project" value="TreeGrafter"/>
</dbReference>
<proteinExistence type="predicted"/>
<gene>
    <name evidence="2" type="ORF">NEZAVI_LOCUS9041</name>
</gene>
<feature type="region of interest" description="Disordered" evidence="1">
    <location>
        <begin position="621"/>
        <end position="814"/>
    </location>
</feature>
<sequence>MESPITNGTSLVEENKDISSLSEVTVKPKSEVAKIVPKNSSTFAEMRSGFSEELTNFLVSGDIEKIKLKWSSYQAKDITKRVSMEQAVRDKTVTLINNSNQPKYIDDLKKLLNGVILLCKNELATVLFSVNILSDIIDTSTLAVCEKLFDFIEEHLPTWKSNTFFTACKNNILRVCNDLLRRLSKAQNTIFCGRILLFLAVFFPFSERSGLNIVSDFNIDNLHKYDPKFDPSEESIEIVDVSTKVDNNFHSKFWTLQDFFRNPNHCYNKTQWKEFVEITNLVLGTFKKNKLTRESVDRLCLKYRSQYFTKFLTSHKLLVLQLSDTNFRRTICLQLLMLFQYLTGQIKTKPENNELSTEENDWIKETTEKTYSILKDTPPDGEEFLAVAKNMIVREDEWSNWKNEGCPALKKVTQENELSRHPAVEDNLGQRSFSILTAQATTGADTIFVPSKTGPPQAMSLKHTFDEYIAALTPAPQLKDFLSEAIEESERKIEPEKKKVADPSFAWLSVKLISLKAPTFFSNSHSPVPSMSEYVDIMCKKMYRDLNPGLLLPPIMPAPKSAAIKTKKPGTKTSASTNSLTTSLKKRMKKTKVDGDKAVVKIVKGGVVKLVKTAKGIKVVKGDESESTTTEITKNGSSSPPEKPEESKVIEKPKIEKEKVTNNTQKVVKISSNSSSDKATVKKSEKPVERTNEKSPDNNFVKPTNPVKNDKYKSEKVAKSPSPKPQKKSDEKTKKDEKRVEKRDDKKNDKRDDRRDRSDSRSRERSVESRREKSADRPSDKGKSIVKSPGKRKASPKRDDHKSSKLIRDAQLSY</sequence>